<dbReference type="EMBL" id="JAGFNK010000062">
    <property type="protein sequence ID" value="KAI9509532.1"/>
    <property type="molecule type" value="Genomic_DNA"/>
</dbReference>
<evidence type="ECO:0000313" key="2">
    <source>
        <dbReference type="Proteomes" id="UP001207468"/>
    </source>
</evidence>
<accession>A0ACC0UEK4</accession>
<protein>
    <submittedName>
        <fullName evidence="1">Uncharacterized protein</fullName>
    </submittedName>
</protein>
<gene>
    <name evidence="1" type="ORF">F5148DRAFT_746532</name>
</gene>
<reference evidence="1" key="1">
    <citation type="submission" date="2021-03" db="EMBL/GenBank/DDBJ databases">
        <title>Evolutionary priming and transition to the ectomycorrhizal habit in an iconic lineage of mushroom-forming fungi: is preadaptation a requirement?</title>
        <authorList>
            <consortium name="DOE Joint Genome Institute"/>
            <person name="Looney B.P."/>
            <person name="Miyauchi S."/>
            <person name="Morin E."/>
            <person name="Drula E."/>
            <person name="Courty P.E."/>
            <person name="Chicoki N."/>
            <person name="Fauchery L."/>
            <person name="Kohler A."/>
            <person name="Kuo A."/>
            <person name="LaButti K."/>
            <person name="Pangilinan J."/>
            <person name="Lipzen A."/>
            <person name="Riley R."/>
            <person name="Andreopoulos W."/>
            <person name="He G."/>
            <person name="Johnson J."/>
            <person name="Barry K.W."/>
            <person name="Grigoriev I.V."/>
            <person name="Nagy L."/>
            <person name="Hibbett D."/>
            <person name="Henrissat B."/>
            <person name="Matheny P.B."/>
            <person name="Labbe J."/>
            <person name="Martin A.F."/>
        </authorList>
    </citation>
    <scope>NUCLEOTIDE SEQUENCE</scope>
    <source>
        <strain evidence="1">BPL698</strain>
    </source>
</reference>
<keyword evidence="2" id="KW-1185">Reference proteome</keyword>
<dbReference type="Proteomes" id="UP001207468">
    <property type="component" value="Unassembled WGS sequence"/>
</dbReference>
<evidence type="ECO:0000313" key="1">
    <source>
        <dbReference type="EMBL" id="KAI9509532.1"/>
    </source>
</evidence>
<proteinExistence type="predicted"/>
<name>A0ACC0UEK4_9AGAM</name>
<sequence>MTTLYIPPGFAWVGASLLSLAGILQWQTMLVGGARKKAGIAYPRAYAEKAEQEASKEALVFNCAQRAHQNTLENGPVIVITTLIGGLRYPILAAAVCALWSLTRVVYTVRYSSGEPRKVLFLRILPCN</sequence>
<organism evidence="1 2">
    <name type="scientific">Russula earlei</name>
    <dbReference type="NCBI Taxonomy" id="71964"/>
    <lineage>
        <taxon>Eukaryota</taxon>
        <taxon>Fungi</taxon>
        <taxon>Dikarya</taxon>
        <taxon>Basidiomycota</taxon>
        <taxon>Agaricomycotina</taxon>
        <taxon>Agaricomycetes</taxon>
        <taxon>Russulales</taxon>
        <taxon>Russulaceae</taxon>
        <taxon>Russula</taxon>
    </lineage>
</organism>
<comment type="caution">
    <text evidence="1">The sequence shown here is derived from an EMBL/GenBank/DDBJ whole genome shotgun (WGS) entry which is preliminary data.</text>
</comment>